<keyword evidence="2" id="KW-0233">DNA recombination</keyword>
<evidence type="ECO:0000259" key="4">
    <source>
        <dbReference type="PROSITE" id="PS51898"/>
    </source>
</evidence>
<dbReference type="InterPro" id="IPR050090">
    <property type="entry name" value="Tyrosine_recombinase_XerCD"/>
</dbReference>
<feature type="domain" description="Tyr recombinase" evidence="4">
    <location>
        <begin position="243"/>
        <end position="414"/>
    </location>
</feature>
<sequence length="481" mass="54647">MSRLGLWADADAISRMPYRDSPYWHPIRVSRHIGIHRPDGRVCNWTARVMTKDKRYIQRCLGPALELGKGILPVQRAMALAFDWFDALEAEDKVDEAAPRGRTQSVSFCPLGPVYTVGHALSDYAAWSKLARSSGGHYNNIVLINRHIASDLLFVPLEDFGSRHMRSIATRIIERPPKYGFQAERPPTTLDQLSPDELRRRKRTFNSVVSILRVAFQMAWEGGHIPTERPWRSLKRVAVNHSPRLTFLNREECRRLLDHCTPALKLLVLAALYSGCRVGELAKLRVQDVAHQVYGLWIAPYKRSPSHFVFLPDEGMAFFLDCCEGKMPGDLVLRSDKGKPWARQHGNLFRRAVAEAGLPKSFVFHGLRHTYASDLIRHGVPLEVVARQFGHSGSDTVSKTYGHLAEQFREDIIRRRFSPLEPAQQANVQSRSAELERLWQSVQTVDWRSYGELPRSAHGPAKSNQRTPRDVAEVFGPDEAL</sequence>
<dbReference type="GO" id="GO:0003677">
    <property type="term" value="F:DNA binding"/>
    <property type="evidence" value="ECO:0007669"/>
    <property type="project" value="InterPro"/>
</dbReference>
<dbReference type="InterPro" id="IPR011010">
    <property type="entry name" value="DNA_brk_join_enz"/>
</dbReference>
<dbReference type="InterPro" id="IPR013762">
    <property type="entry name" value="Integrase-like_cat_sf"/>
</dbReference>
<dbReference type="AlphaFoldDB" id="A0A918WGW9"/>
<evidence type="ECO:0000256" key="3">
    <source>
        <dbReference type="SAM" id="MobiDB-lite"/>
    </source>
</evidence>
<dbReference type="PANTHER" id="PTHR30349">
    <property type="entry name" value="PHAGE INTEGRASE-RELATED"/>
    <property type="match status" value="1"/>
</dbReference>
<comment type="caution">
    <text evidence="5">The sequence shown here is derived from an EMBL/GenBank/DDBJ whole genome shotgun (WGS) entry which is preliminary data.</text>
</comment>
<dbReference type="Proteomes" id="UP000638981">
    <property type="component" value="Unassembled WGS sequence"/>
</dbReference>
<evidence type="ECO:0000313" key="5">
    <source>
        <dbReference type="EMBL" id="GHC45571.1"/>
    </source>
</evidence>
<evidence type="ECO:0000256" key="1">
    <source>
        <dbReference type="ARBA" id="ARBA00022908"/>
    </source>
</evidence>
<reference evidence="5" key="1">
    <citation type="journal article" date="2014" name="Int. J. Syst. Evol. Microbiol.">
        <title>Complete genome sequence of Corynebacterium casei LMG S-19264T (=DSM 44701T), isolated from a smear-ripened cheese.</title>
        <authorList>
            <consortium name="US DOE Joint Genome Institute (JGI-PGF)"/>
            <person name="Walter F."/>
            <person name="Albersmeier A."/>
            <person name="Kalinowski J."/>
            <person name="Ruckert C."/>
        </authorList>
    </citation>
    <scope>NUCLEOTIDE SEQUENCE</scope>
    <source>
        <strain evidence="5">KCTC 23310</strain>
    </source>
</reference>
<name>A0A918WGW9_9RHOB</name>
<dbReference type="EMBL" id="BMYJ01000001">
    <property type="protein sequence ID" value="GHC45571.1"/>
    <property type="molecule type" value="Genomic_DNA"/>
</dbReference>
<proteinExistence type="predicted"/>
<dbReference type="SUPFAM" id="SSF56349">
    <property type="entry name" value="DNA breaking-rejoining enzymes"/>
    <property type="match status" value="1"/>
</dbReference>
<gene>
    <name evidence="5" type="primary">orf35</name>
    <name evidence="5" type="ORF">GCM10007315_03790</name>
</gene>
<dbReference type="Pfam" id="PF00589">
    <property type="entry name" value="Phage_integrase"/>
    <property type="match status" value="1"/>
</dbReference>
<dbReference type="GO" id="GO:0015074">
    <property type="term" value="P:DNA integration"/>
    <property type="evidence" value="ECO:0007669"/>
    <property type="project" value="UniProtKB-KW"/>
</dbReference>
<dbReference type="PANTHER" id="PTHR30349:SF64">
    <property type="entry name" value="PROPHAGE INTEGRASE INTD-RELATED"/>
    <property type="match status" value="1"/>
</dbReference>
<accession>A0A918WGW9</accession>
<dbReference type="PROSITE" id="PS51898">
    <property type="entry name" value="TYR_RECOMBINASE"/>
    <property type="match status" value="1"/>
</dbReference>
<protein>
    <submittedName>
        <fullName evidence="5">Phage-related integrase</fullName>
    </submittedName>
</protein>
<dbReference type="InterPro" id="IPR002104">
    <property type="entry name" value="Integrase_catalytic"/>
</dbReference>
<feature type="region of interest" description="Disordered" evidence="3">
    <location>
        <begin position="453"/>
        <end position="481"/>
    </location>
</feature>
<evidence type="ECO:0000313" key="6">
    <source>
        <dbReference type="Proteomes" id="UP000638981"/>
    </source>
</evidence>
<keyword evidence="1" id="KW-0229">DNA integration</keyword>
<dbReference type="GO" id="GO:0006310">
    <property type="term" value="P:DNA recombination"/>
    <property type="evidence" value="ECO:0007669"/>
    <property type="project" value="UniProtKB-KW"/>
</dbReference>
<keyword evidence="6" id="KW-1185">Reference proteome</keyword>
<evidence type="ECO:0000256" key="2">
    <source>
        <dbReference type="ARBA" id="ARBA00023172"/>
    </source>
</evidence>
<reference evidence="5" key="2">
    <citation type="submission" date="2020-09" db="EMBL/GenBank/DDBJ databases">
        <authorList>
            <person name="Sun Q."/>
            <person name="Kim S."/>
        </authorList>
    </citation>
    <scope>NUCLEOTIDE SEQUENCE</scope>
    <source>
        <strain evidence="5">KCTC 23310</strain>
    </source>
</reference>
<dbReference type="Gene3D" id="1.10.443.10">
    <property type="entry name" value="Intergrase catalytic core"/>
    <property type="match status" value="1"/>
</dbReference>
<organism evidence="5 6">
    <name type="scientific">Neogemmobacter tilapiae</name>
    <dbReference type="NCBI Taxonomy" id="875041"/>
    <lineage>
        <taxon>Bacteria</taxon>
        <taxon>Pseudomonadati</taxon>
        <taxon>Pseudomonadota</taxon>
        <taxon>Alphaproteobacteria</taxon>
        <taxon>Rhodobacterales</taxon>
        <taxon>Paracoccaceae</taxon>
        <taxon>Neogemmobacter</taxon>
    </lineage>
</organism>